<sequence>MRLVSLLLCLGLAACDAAGPGFRGAERVVSRVEGSTFTLRIRGDMAEAIRTSPEAFPLFRTVARRAAIAAQVKTGCRADWVQGDPAMMLIGLACEGRRPPKIPKARRDLYCDLSAFTLRDGIGSGALACQRV</sequence>
<dbReference type="EMBL" id="JBDNCH010000002">
    <property type="protein sequence ID" value="MEN9061509.1"/>
    <property type="molecule type" value="Genomic_DNA"/>
</dbReference>
<name>A0AAW9S9L6_9RHOB</name>
<proteinExistence type="predicted"/>
<organism evidence="2 3">
    <name type="scientific">Ponticoccus litoralis</name>
    <dbReference type="NCBI Taxonomy" id="422297"/>
    <lineage>
        <taxon>Bacteria</taxon>
        <taxon>Pseudomonadati</taxon>
        <taxon>Pseudomonadota</taxon>
        <taxon>Alphaproteobacteria</taxon>
        <taxon>Rhodobacterales</taxon>
        <taxon>Roseobacteraceae</taxon>
        <taxon>Ponticoccus</taxon>
    </lineage>
</organism>
<evidence type="ECO:0000256" key="1">
    <source>
        <dbReference type="SAM" id="SignalP"/>
    </source>
</evidence>
<evidence type="ECO:0000313" key="2">
    <source>
        <dbReference type="EMBL" id="MEN9061509.1"/>
    </source>
</evidence>
<evidence type="ECO:0000313" key="3">
    <source>
        <dbReference type="Proteomes" id="UP001428774"/>
    </source>
</evidence>
<gene>
    <name evidence="2" type="ORF">ABFB10_11105</name>
</gene>
<protein>
    <recommendedName>
        <fullName evidence="4">Lipoprotein</fullName>
    </recommendedName>
</protein>
<feature type="chain" id="PRO_5043364945" description="Lipoprotein" evidence="1">
    <location>
        <begin position="18"/>
        <end position="132"/>
    </location>
</feature>
<comment type="caution">
    <text evidence="2">The sequence shown here is derived from an EMBL/GenBank/DDBJ whole genome shotgun (WGS) entry which is preliminary data.</text>
</comment>
<reference evidence="2 3" key="1">
    <citation type="submission" date="2024-05" db="EMBL/GenBank/DDBJ databases">
        <title>Genome sequence of Ponticoccus litoralis KCCM 90028.</title>
        <authorList>
            <person name="Kim J.M."/>
            <person name="Lee J.K."/>
            <person name="Choi B.J."/>
            <person name="Bayburt H."/>
            <person name="Baek J.H."/>
            <person name="Jeon C.O."/>
        </authorList>
    </citation>
    <scope>NUCLEOTIDE SEQUENCE [LARGE SCALE GENOMIC DNA]</scope>
    <source>
        <strain evidence="2 3">KCCM 90028</strain>
    </source>
</reference>
<feature type="signal peptide" evidence="1">
    <location>
        <begin position="1"/>
        <end position="17"/>
    </location>
</feature>
<dbReference type="PROSITE" id="PS51257">
    <property type="entry name" value="PROKAR_LIPOPROTEIN"/>
    <property type="match status" value="1"/>
</dbReference>
<keyword evidence="3" id="KW-1185">Reference proteome</keyword>
<dbReference type="Proteomes" id="UP001428774">
    <property type="component" value="Unassembled WGS sequence"/>
</dbReference>
<keyword evidence="1" id="KW-0732">Signal</keyword>
<dbReference type="AlphaFoldDB" id="A0AAW9S9L6"/>
<accession>A0AAW9S9L6</accession>
<dbReference type="RefSeq" id="WP_347166573.1">
    <property type="nucleotide sequence ID" value="NZ_JBDNCH010000002.1"/>
</dbReference>
<evidence type="ECO:0008006" key="4">
    <source>
        <dbReference type="Google" id="ProtNLM"/>
    </source>
</evidence>